<keyword evidence="5 7" id="KW-0346">Stress response</keyword>
<feature type="compositionally biased region" description="Low complexity" evidence="8">
    <location>
        <begin position="51"/>
        <end position="69"/>
    </location>
</feature>
<organism evidence="9 10">
    <name type="scientific">Candida albicans P78048</name>
    <dbReference type="NCBI Taxonomy" id="1094989"/>
    <lineage>
        <taxon>Eukaryota</taxon>
        <taxon>Fungi</taxon>
        <taxon>Dikarya</taxon>
        <taxon>Ascomycota</taxon>
        <taxon>Saccharomycotina</taxon>
        <taxon>Pichiomycetes</taxon>
        <taxon>Debaryomycetaceae</taxon>
        <taxon>Candida/Lodderomyces clade</taxon>
        <taxon>Candida</taxon>
    </lineage>
</organism>
<reference evidence="9 10" key="1">
    <citation type="submission" date="2013-12" db="EMBL/GenBank/DDBJ databases">
        <title>The Genome Sequence of Candida albicans P78048.</title>
        <authorList>
            <consortium name="The Broad Institute Genome Sequencing Platform"/>
            <consortium name="The Broad Institute Genome Sequencing Center for Infectious Disease"/>
            <person name="Cuomo C."/>
            <person name="Bennett R."/>
            <person name="Hirakawa M."/>
            <person name="Noverr M."/>
            <person name="Mitchell A."/>
            <person name="Young S.K."/>
            <person name="Zeng Q."/>
            <person name="Gargeya S."/>
            <person name="Fitzgerald M."/>
            <person name="Abouelleil A."/>
            <person name="Alvarado L."/>
            <person name="Berlin A.M."/>
            <person name="Chapman S.B."/>
            <person name="Dewar J."/>
            <person name="Goldberg J."/>
            <person name="Griggs A."/>
            <person name="Gujja S."/>
            <person name="Hansen M."/>
            <person name="Howarth C."/>
            <person name="Imamovic A."/>
            <person name="Larimer J."/>
            <person name="McCowan C."/>
            <person name="Murphy C."/>
            <person name="Pearson M."/>
            <person name="Priest M."/>
            <person name="Roberts A."/>
            <person name="Saif S."/>
            <person name="Shea T."/>
            <person name="Sykes S."/>
            <person name="Wortman J."/>
            <person name="Nusbaum C."/>
            <person name="Birren B."/>
        </authorList>
    </citation>
    <scope>NUCLEOTIDE SEQUENCE [LARGE SCALE GENOMIC DNA]</scope>
    <source>
        <strain evidence="9 10">P78048</strain>
    </source>
</reference>
<keyword evidence="4 7" id="KW-0963">Cytoplasm</keyword>
<comment type="caution">
    <text evidence="9">The sequence shown here is derived from an EMBL/GenBank/DDBJ whole genome shotgun (WGS) entry which is preliminary data.</text>
</comment>
<feature type="region of interest" description="Disordered" evidence="8">
    <location>
        <begin position="1374"/>
        <end position="1399"/>
    </location>
</feature>
<feature type="region of interest" description="Disordered" evidence="8">
    <location>
        <begin position="1134"/>
        <end position="1178"/>
    </location>
</feature>
<feature type="compositionally biased region" description="Polar residues" evidence="8">
    <location>
        <begin position="547"/>
        <end position="566"/>
    </location>
</feature>
<dbReference type="GO" id="GO:0005737">
    <property type="term" value="C:cytoplasm"/>
    <property type="evidence" value="ECO:0007669"/>
    <property type="project" value="UniProtKB-SubCell"/>
</dbReference>
<evidence type="ECO:0000313" key="9">
    <source>
        <dbReference type="EMBL" id="KGR13754.1"/>
    </source>
</evidence>
<feature type="compositionally biased region" description="Polar residues" evidence="8">
    <location>
        <begin position="28"/>
        <end position="50"/>
    </location>
</feature>
<evidence type="ECO:0000256" key="4">
    <source>
        <dbReference type="ARBA" id="ARBA00022490"/>
    </source>
</evidence>
<dbReference type="InterPro" id="IPR025279">
    <property type="entry name" value="NST1"/>
</dbReference>
<feature type="compositionally biased region" description="Polar residues" evidence="8">
    <location>
        <begin position="331"/>
        <end position="340"/>
    </location>
</feature>
<feature type="compositionally biased region" description="Low complexity" evidence="8">
    <location>
        <begin position="1134"/>
        <end position="1156"/>
    </location>
</feature>
<feature type="compositionally biased region" description="Polar residues" evidence="8">
    <location>
        <begin position="140"/>
        <end position="154"/>
    </location>
</feature>
<feature type="region of interest" description="Disordered" evidence="8">
    <location>
        <begin position="318"/>
        <end position="353"/>
    </location>
</feature>
<gene>
    <name evidence="9" type="ORF">MG3_02184</name>
</gene>
<evidence type="ECO:0000313" key="10">
    <source>
        <dbReference type="Proteomes" id="UP000030161"/>
    </source>
</evidence>
<feature type="compositionally biased region" description="Basic and acidic residues" evidence="8">
    <location>
        <begin position="752"/>
        <end position="888"/>
    </location>
</feature>
<comment type="function">
    <text evidence="7">May act as a negative regulator of salt tolerance.</text>
</comment>
<feature type="region of interest" description="Disordered" evidence="8">
    <location>
        <begin position="546"/>
        <end position="574"/>
    </location>
</feature>
<dbReference type="Pfam" id="PF13945">
    <property type="entry name" value="NST1"/>
    <property type="match status" value="2"/>
</dbReference>
<comment type="subcellular location">
    <subcellularLocation>
        <location evidence="1 7">Cytoplasm</location>
    </subcellularLocation>
</comment>
<feature type="compositionally biased region" description="Basic residues" evidence="8">
    <location>
        <begin position="70"/>
        <end position="82"/>
    </location>
</feature>
<protein>
    <recommendedName>
        <fullName evidence="3 7">Stress response protein NST1</fullName>
    </recommendedName>
</protein>
<evidence type="ECO:0000256" key="3">
    <source>
        <dbReference type="ARBA" id="ARBA00020733"/>
    </source>
</evidence>
<evidence type="ECO:0000256" key="8">
    <source>
        <dbReference type="SAM" id="MobiDB-lite"/>
    </source>
</evidence>
<feature type="compositionally biased region" description="Basic residues" evidence="8">
    <location>
        <begin position="591"/>
        <end position="618"/>
    </location>
</feature>
<feature type="compositionally biased region" description="Acidic residues" evidence="8">
    <location>
        <begin position="622"/>
        <end position="678"/>
    </location>
</feature>
<feature type="region of interest" description="Disordered" evidence="8">
    <location>
        <begin position="948"/>
        <end position="992"/>
    </location>
</feature>
<sequence>MSDIMDRVDNSTRKFKLGDNIHFEISSSANTQGNSHQIPRKQSQSTNSNHQEQSQQVRNQSNQSNTNTTSRKKRKKHKKKSKISTVQAHLNNPEDDYPTSRVIKQAPNGDVIVESLEDEDENHHHHEYEEHEDSCEYHPSSKSNTRKNSSVNESTHNKIWDSASIEEQQRLKEFWESLDESKKLDLVKIDKDSIMRMFKNETRHHLQQQLSSSVSSQPQQQQSQQNVSTSSNNGSSSGINNNFNNNNGNNTNSCACKYCGRRNSIIEEELESIYDNHFDDIIDFIHEVRDINDLNALPGLLFGGFHMLEEERRLQKRQQKYKEKWNHSHHSTSVSPQPESQDNKQLKKSQDQNEMKAISIEDEMDKFKSHLAKMSISNSQSNPNQLSEIHLQLKSEDGNLTGTTESQLFNKLLDPKLFEALENMDLDKMKEMSKMDPKNLNNVNILEKATSLREIVRDLNNADRSSLQKGISHVSNMGKFFSNLATLNNAQNLPEIVASGGLDDQLSKGLSSFAEDLLKNDGNSFIGMMEALSESRTAREELLKETVISQNPQEQKSVSIGQSDQSGDVWVDDDDENNRVDVEIHACDNPHHHHHHHQHSNKQHDHHHCHNHRHRHRRRFEELDDEHDQENEDEELEDDEEDYYDEYDDDEEEDEEEDEDDDDIEEEGASDTESEISEEEKMQEIRRLFLIQVIKLFQERLKNAYKEKLSQDRTQKLIEELEAEENAKKERELKKLKQKEKAKEKKRLQQLAKEEERKRKEEELKAKEEEQRLQKEKLKAEQKKRKEEARLKKEEEKKKKIEEQKRKEEEHRKKVEAQQKREAEAKKLKEERRRKAEEERKQKEEEKKQKELLKKQKEEEKRQKELLRKQREEEKEKEAARLEEERTKLMVNDDDELARQIEVEKSKLSAAVANNPLLNHLYQPSPGSAPTTPSTANLPALSPLQSASAKLMSQQFEQQHQQQVSQEKLPQTSNIQSPNQQPHPSISSFQFSSEYNPNASVFHNNSSLLSNPSIMNSPRTTSTNLLNGNSPIVPNVTTNISLGATNTSNLSPWSSKSRLNSLSNSTQPFIGGNQFTQTNTASFNGVGNAVQQSGNFSPFNAFSDPLVSDAFKAAGPAGMNSNIWLNSSNVGNNSGNQSGISAPTTTSTNTSSRNNSIWGNTNPNKVTEPSLLNNNNNNNNGLISVESSGLWNSNGGNNQPARSSSVTGISSNLSTINPISSMDIELIQSTTFNCFQILQNSGQLEFGVAPLMKLFQNVKTILNKPSLTINQFLNCCTINSNVYIFSLKYDDFGNVTHVEVAYKNVPRTSPPPPPGNIVQNQHQVSSPSFAAATASSSSLATSNVPLGFINSGGSPTGLFNNININHGGTSFLPPIGESSTNDAGSSNVGNSGFGRRLWN</sequence>
<keyword evidence="6 7" id="KW-0175">Coiled coil</keyword>
<evidence type="ECO:0000256" key="5">
    <source>
        <dbReference type="ARBA" id="ARBA00023016"/>
    </source>
</evidence>
<feature type="compositionally biased region" description="Polar residues" evidence="8">
    <location>
        <begin position="968"/>
        <end position="992"/>
    </location>
</feature>
<dbReference type="EMBL" id="AJIX01000013">
    <property type="protein sequence ID" value="KGR13754.1"/>
    <property type="molecule type" value="Genomic_DNA"/>
</dbReference>
<feature type="region of interest" description="Disordered" evidence="8">
    <location>
        <begin position="1009"/>
        <end position="1030"/>
    </location>
</feature>
<feature type="compositionally biased region" description="Basic and acidic residues" evidence="8">
    <location>
        <begin position="341"/>
        <end position="353"/>
    </location>
</feature>
<feature type="compositionally biased region" description="Low complexity" evidence="8">
    <location>
        <begin position="207"/>
        <end position="247"/>
    </location>
</feature>
<name>A0AB34PXP9_CANAX</name>
<feature type="region of interest" description="Disordered" evidence="8">
    <location>
        <begin position="589"/>
        <end position="681"/>
    </location>
</feature>
<evidence type="ECO:0000256" key="1">
    <source>
        <dbReference type="ARBA" id="ARBA00004496"/>
    </source>
</evidence>
<evidence type="ECO:0000256" key="7">
    <source>
        <dbReference type="RuleBase" id="RU049441"/>
    </source>
</evidence>
<comment type="similarity">
    <text evidence="2 7">Belongs to the NST1 family.</text>
</comment>
<evidence type="ECO:0000256" key="6">
    <source>
        <dbReference type="ARBA" id="ARBA00023054"/>
    </source>
</evidence>
<feature type="compositionally biased region" description="Polar residues" evidence="8">
    <location>
        <begin position="1157"/>
        <end position="1172"/>
    </location>
</feature>
<feature type="compositionally biased region" description="Polar residues" evidence="8">
    <location>
        <begin position="1377"/>
        <end position="1390"/>
    </location>
</feature>
<accession>A0AB34PXP9</accession>
<feature type="region of interest" description="Disordered" evidence="8">
    <location>
        <begin position="202"/>
        <end position="247"/>
    </location>
</feature>
<feature type="compositionally biased region" description="Basic and acidic residues" evidence="8">
    <location>
        <begin position="722"/>
        <end position="743"/>
    </location>
</feature>
<feature type="region of interest" description="Disordered" evidence="8">
    <location>
        <begin position="722"/>
        <end position="895"/>
    </location>
</feature>
<proteinExistence type="inferred from homology"/>
<evidence type="ECO:0000256" key="2">
    <source>
        <dbReference type="ARBA" id="ARBA00007112"/>
    </source>
</evidence>
<feature type="compositionally biased region" description="Low complexity" evidence="8">
    <location>
        <begin position="954"/>
        <end position="966"/>
    </location>
</feature>
<feature type="region of interest" description="Disordered" evidence="8">
    <location>
        <begin position="119"/>
        <end position="155"/>
    </location>
</feature>
<dbReference type="Proteomes" id="UP000030161">
    <property type="component" value="Unassembled WGS sequence"/>
</dbReference>
<feature type="region of interest" description="Disordered" evidence="8">
    <location>
        <begin position="28"/>
        <end position="105"/>
    </location>
</feature>